<sequence>MLLYGEHKQEQLISWIVWNHGGEEALKLGLGYVVGNGQDIAVWSDPWLSSTEVSTPIGPLTLSTQHLKVADLLDHSTNSWDLTKIRQELPLYEETIRQIIPSSLQPPDKRVWLGEKNGIYSTKSGYRLMRKKVPHTGDSATNWMKLIWEVHIPPKIRFFLWRAAKDALPVGSLLATRGVRSELNCKRCGDEESILHIFFDCDFARRIWQLAPISPLSFAGLSTGSFMSRHAIALKATNLPPSGLVGAPFAPWILWNLWLARNKLIFEGKAYSVEDTLSKAMKEAKDWEAANVETRQPAKPKKTPSP</sequence>
<organism evidence="2 3">
    <name type="scientific">Brassica carinata</name>
    <name type="common">Ethiopian mustard</name>
    <name type="synonym">Abyssinian cabbage</name>
    <dbReference type="NCBI Taxonomy" id="52824"/>
    <lineage>
        <taxon>Eukaryota</taxon>
        <taxon>Viridiplantae</taxon>
        <taxon>Streptophyta</taxon>
        <taxon>Embryophyta</taxon>
        <taxon>Tracheophyta</taxon>
        <taxon>Spermatophyta</taxon>
        <taxon>Magnoliopsida</taxon>
        <taxon>eudicotyledons</taxon>
        <taxon>Gunneridae</taxon>
        <taxon>Pentapetalae</taxon>
        <taxon>rosids</taxon>
        <taxon>malvids</taxon>
        <taxon>Brassicales</taxon>
        <taxon>Brassicaceae</taxon>
        <taxon>Brassiceae</taxon>
        <taxon>Brassica</taxon>
    </lineage>
</organism>
<dbReference type="AlphaFoldDB" id="A0A8X7U9R5"/>
<evidence type="ECO:0000313" key="3">
    <source>
        <dbReference type="Proteomes" id="UP000886595"/>
    </source>
</evidence>
<dbReference type="OrthoDB" id="1113207at2759"/>
<dbReference type="PANTHER" id="PTHR36617">
    <property type="entry name" value="PROTEIN, PUTATIVE-RELATED"/>
    <property type="match status" value="1"/>
</dbReference>
<name>A0A8X7U9R5_BRACI</name>
<dbReference type="PANTHER" id="PTHR36617:SF15">
    <property type="entry name" value="REVERSE TRANSCRIPTASE ZINC-BINDING DOMAIN-CONTAINING PROTEIN"/>
    <property type="match status" value="1"/>
</dbReference>
<dbReference type="EMBL" id="JAAMPC010000013">
    <property type="protein sequence ID" value="KAG2270644.1"/>
    <property type="molecule type" value="Genomic_DNA"/>
</dbReference>
<dbReference type="InterPro" id="IPR026960">
    <property type="entry name" value="RVT-Znf"/>
</dbReference>
<dbReference type="Pfam" id="PF13966">
    <property type="entry name" value="zf-RVT"/>
    <property type="match status" value="1"/>
</dbReference>
<protein>
    <recommendedName>
        <fullName evidence="1">Reverse transcriptase zinc-binding domain-containing protein</fullName>
    </recommendedName>
</protein>
<gene>
    <name evidence="2" type="ORF">Bca52824_065199</name>
</gene>
<evidence type="ECO:0000259" key="1">
    <source>
        <dbReference type="Pfam" id="PF13966"/>
    </source>
</evidence>
<dbReference type="Proteomes" id="UP000886595">
    <property type="component" value="Unassembled WGS sequence"/>
</dbReference>
<feature type="domain" description="Reverse transcriptase zinc-binding" evidence="1">
    <location>
        <begin position="120"/>
        <end position="208"/>
    </location>
</feature>
<comment type="caution">
    <text evidence="2">The sequence shown here is derived from an EMBL/GenBank/DDBJ whole genome shotgun (WGS) entry which is preliminary data.</text>
</comment>
<reference evidence="2 3" key="1">
    <citation type="submission" date="2020-02" db="EMBL/GenBank/DDBJ databases">
        <authorList>
            <person name="Ma Q."/>
            <person name="Huang Y."/>
            <person name="Song X."/>
            <person name="Pei D."/>
        </authorList>
    </citation>
    <scope>NUCLEOTIDE SEQUENCE [LARGE SCALE GENOMIC DNA]</scope>
    <source>
        <strain evidence="2">Sxm20200214</strain>
        <tissue evidence="2">Leaf</tissue>
    </source>
</reference>
<accession>A0A8X7U9R5</accession>
<keyword evidence="3" id="KW-1185">Reference proteome</keyword>
<proteinExistence type="predicted"/>
<evidence type="ECO:0000313" key="2">
    <source>
        <dbReference type="EMBL" id="KAG2270644.1"/>
    </source>
</evidence>